<accession>A0AAU7QFA2</accession>
<protein>
    <submittedName>
        <fullName evidence="1">Transporter substrate-binding domain-containing protein</fullName>
    </submittedName>
</protein>
<organism evidence="1">
    <name type="scientific">Acerihabitans sp. KWT182</name>
    <dbReference type="NCBI Taxonomy" id="3157919"/>
    <lineage>
        <taxon>Bacteria</taxon>
        <taxon>Pseudomonadati</taxon>
        <taxon>Pseudomonadota</taxon>
        <taxon>Gammaproteobacteria</taxon>
        <taxon>Enterobacterales</taxon>
        <taxon>Pectobacteriaceae</taxon>
        <taxon>Acerihabitans</taxon>
    </lineage>
</organism>
<name>A0AAU7QFA2_9GAMM</name>
<dbReference type="SUPFAM" id="SSF53850">
    <property type="entry name" value="Periplasmic binding protein-like II"/>
    <property type="match status" value="1"/>
</dbReference>
<dbReference type="Gene3D" id="3.40.190.10">
    <property type="entry name" value="Periplasmic binding protein-like II"/>
    <property type="match status" value="2"/>
</dbReference>
<gene>
    <name evidence="1" type="ORF">ABK905_17245</name>
</gene>
<sequence>MRQGRGAAYTGDIASLITLVPANPDVRMLPINQQYDVQYGGGGIRKGETEWKTYLDAVLTQMKAQNFYGPVVDKYIKNDQIKAFTLATYEGEPPKK</sequence>
<reference evidence="1" key="1">
    <citation type="submission" date="2024-06" db="EMBL/GenBank/DDBJ databases">
        <authorList>
            <person name="Coelho C."/>
            <person name="Bento M."/>
            <person name="Garcia E."/>
            <person name="Camelo A."/>
            <person name="Brandao I."/>
            <person name="Espirito Santo C."/>
            <person name="Trovao J."/>
            <person name="Verissimo A."/>
            <person name="Costa J."/>
            <person name="Tiago I."/>
        </authorList>
    </citation>
    <scope>NUCLEOTIDE SEQUENCE</scope>
    <source>
        <strain evidence="1">KWT182</strain>
    </source>
</reference>
<dbReference type="EMBL" id="CP157947">
    <property type="protein sequence ID" value="XBS71930.1"/>
    <property type="molecule type" value="Genomic_DNA"/>
</dbReference>
<dbReference type="AlphaFoldDB" id="A0AAU7QFA2"/>
<evidence type="ECO:0000313" key="1">
    <source>
        <dbReference type="EMBL" id="XBS71930.1"/>
    </source>
</evidence>
<proteinExistence type="predicted"/>